<dbReference type="Pfam" id="PF02518">
    <property type="entry name" value="HATPase_c"/>
    <property type="match status" value="1"/>
</dbReference>
<name>A0A7W5FL44_9BACL</name>
<dbReference type="PANTHER" id="PTHR43065:SF10">
    <property type="entry name" value="PEROXIDE STRESS-ACTIVATED HISTIDINE KINASE MAK3"/>
    <property type="match status" value="1"/>
</dbReference>
<dbReference type="SMART" id="SM00387">
    <property type="entry name" value="HATPase_c"/>
    <property type="match status" value="1"/>
</dbReference>
<dbReference type="PROSITE" id="PS50109">
    <property type="entry name" value="HIS_KIN"/>
    <property type="match status" value="1"/>
</dbReference>
<evidence type="ECO:0000256" key="6">
    <source>
        <dbReference type="ARBA" id="ARBA00022777"/>
    </source>
</evidence>
<keyword evidence="7" id="KW-0067">ATP-binding</keyword>
<dbReference type="EMBL" id="JACHXK010000001">
    <property type="protein sequence ID" value="MBB3108688.1"/>
    <property type="molecule type" value="Genomic_DNA"/>
</dbReference>
<keyword evidence="6 12" id="KW-0418">Kinase</keyword>
<gene>
    <name evidence="12" type="ORF">FHS18_000716</name>
</gene>
<evidence type="ECO:0000256" key="1">
    <source>
        <dbReference type="ARBA" id="ARBA00000085"/>
    </source>
</evidence>
<evidence type="ECO:0000259" key="11">
    <source>
        <dbReference type="PROSITE" id="PS50109"/>
    </source>
</evidence>
<feature type="transmembrane region" description="Helical" evidence="10">
    <location>
        <begin position="159"/>
        <end position="177"/>
    </location>
</feature>
<dbReference type="RefSeq" id="WP_183596999.1">
    <property type="nucleotide sequence ID" value="NZ_JACHXK010000001.1"/>
</dbReference>
<dbReference type="InterPro" id="IPR004358">
    <property type="entry name" value="Sig_transdc_His_kin-like_C"/>
</dbReference>
<reference evidence="12 13" key="1">
    <citation type="submission" date="2020-08" db="EMBL/GenBank/DDBJ databases">
        <title>Genomic Encyclopedia of Type Strains, Phase III (KMG-III): the genomes of soil and plant-associated and newly described type strains.</title>
        <authorList>
            <person name="Whitman W."/>
        </authorList>
    </citation>
    <scope>NUCLEOTIDE SEQUENCE [LARGE SCALE GENOMIC DNA]</scope>
    <source>
        <strain evidence="12 13">CECT 5862</strain>
    </source>
</reference>
<sequence length="474" mass="52799">MLFVWIALWVTSALLVATNRGNVAVRWLSLLSLCGGTGALAGTMEGWIVSAVDAGGMTAADERLARIIQRGCSWLSYYGLPYTFLCFASVYNREALRAWIVRWLPVAALAPPLFMLTLPIETETPVNFDILAIWALPYFIAGAVLLLRKRGMNPAERRAHLVVTAAVLPALLIAMTMNYGMPLFGVYRMWRYNVWPITIAFLIFIIALFNFGFLGVQLFIERRRMDYSLRAITSGTAMLNHAIKNDIGKIKLFSDKIERSAEGEQLGELREDIRVIANAAQHIEAMIRSVHDRTQELRLQPQRYALAGLVSQQLASLAPVIEGRIRLRTKLDPDAEAVCDAAQTLEAIGNVLSNAVEAMPQGGELYVEVRSSKRGSTIEVRDTGIGIEKRELRKVVEPFYTTKSGKQMNFGLGLAYCYQLMNRQGGELRLESERGKGTKVLFHFPKIKGNKAAQQPIVKSQQEGNHGSHAERTD</sequence>
<dbReference type="GO" id="GO:0005524">
    <property type="term" value="F:ATP binding"/>
    <property type="evidence" value="ECO:0007669"/>
    <property type="project" value="UniProtKB-KW"/>
</dbReference>
<feature type="domain" description="Histidine kinase" evidence="11">
    <location>
        <begin position="238"/>
        <end position="448"/>
    </location>
</feature>
<evidence type="ECO:0000313" key="12">
    <source>
        <dbReference type="EMBL" id="MBB3108688.1"/>
    </source>
</evidence>
<evidence type="ECO:0000256" key="4">
    <source>
        <dbReference type="ARBA" id="ARBA00022679"/>
    </source>
</evidence>
<dbReference type="AlphaFoldDB" id="A0A7W5FL44"/>
<evidence type="ECO:0000256" key="10">
    <source>
        <dbReference type="SAM" id="Phobius"/>
    </source>
</evidence>
<keyword evidence="4" id="KW-0808">Transferase</keyword>
<feature type="transmembrane region" description="Helical" evidence="10">
    <location>
        <begin position="197"/>
        <end position="220"/>
    </location>
</feature>
<evidence type="ECO:0000256" key="3">
    <source>
        <dbReference type="ARBA" id="ARBA00022553"/>
    </source>
</evidence>
<dbReference type="SUPFAM" id="SSF55874">
    <property type="entry name" value="ATPase domain of HSP90 chaperone/DNA topoisomerase II/histidine kinase"/>
    <property type="match status" value="1"/>
</dbReference>
<organism evidence="12 13">
    <name type="scientific">Paenibacillus phyllosphaerae</name>
    <dbReference type="NCBI Taxonomy" id="274593"/>
    <lineage>
        <taxon>Bacteria</taxon>
        <taxon>Bacillati</taxon>
        <taxon>Bacillota</taxon>
        <taxon>Bacilli</taxon>
        <taxon>Bacillales</taxon>
        <taxon>Paenibacillaceae</taxon>
        <taxon>Paenibacillus</taxon>
    </lineage>
</organism>
<protein>
    <recommendedName>
        <fullName evidence="2">histidine kinase</fullName>
        <ecNumber evidence="2">2.7.13.3</ecNumber>
    </recommendedName>
</protein>
<feature type="region of interest" description="Disordered" evidence="9">
    <location>
        <begin position="451"/>
        <end position="474"/>
    </location>
</feature>
<evidence type="ECO:0000256" key="7">
    <source>
        <dbReference type="ARBA" id="ARBA00022840"/>
    </source>
</evidence>
<evidence type="ECO:0000256" key="8">
    <source>
        <dbReference type="ARBA" id="ARBA00023012"/>
    </source>
</evidence>
<dbReference type="GO" id="GO:0004673">
    <property type="term" value="F:protein histidine kinase activity"/>
    <property type="evidence" value="ECO:0007669"/>
    <property type="project" value="UniProtKB-EC"/>
</dbReference>
<feature type="transmembrane region" description="Helical" evidence="10">
    <location>
        <begin position="74"/>
        <end position="91"/>
    </location>
</feature>
<comment type="catalytic activity">
    <reaction evidence="1">
        <text>ATP + protein L-histidine = ADP + protein N-phospho-L-histidine.</text>
        <dbReference type="EC" id="2.7.13.3"/>
    </reaction>
</comment>
<accession>A0A7W5FL44</accession>
<dbReference type="GO" id="GO:0000160">
    <property type="term" value="P:phosphorelay signal transduction system"/>
    <property type="evidence" value="ECO:0007669"/>
    <property type="project" value="UniProtKB-KW"/>
</dbReference>
<keyword evidence="10" id="KW-0812">Transmembrane</keyword>
<keyword evidence="13" id="KW-1185">Reference proteome</keyword>
<dbReference type="PRINTS" id="PR00344">
    <property type="entry name" value="BCTRLSENSOR"/>
</dbReference>
<dbReference type="Proteomes" id="UP000570361">
    <property type="component" value="Unassembled WGS sequence"/>
</dbReference>
<feature type="transmembrane region" description="Helical" evidence="10">
    <location>
        <begin position="126"/>
        <end position="147"/>
    </location>
</feature>
<dbReference type="PANTHER" id="PTHR43065">
    <property type="entry name" value="SENSOR HISTIDINE KINASE"/>
    <property type="match status" value="1"/>
</dbReference>
<dbReference type="Gene3D" id="3.30.565.10">
    <property type="entry name" value="Histidine kinase-like ATPase, C-terminal domain"/>
    <property type="match status" value="1"/>
</dbReference>
<proteinExistence type="predicted"/>
<evidence type="ECO:0000313" key="13">
    <source>
        <dbReference type="Proteomes" id="UP000570361"/>
    </source>
</evidence>
<dbReference type="InterPro" id="IPR003594">
    <property type="entry name" value="HATPase_dom"/>
</dbReference>
<feature type="transmembrane region" description="Helical" evidence="10">
    <location>
        <begin position="103"/>
        <end position="120"/>
    </location>
</feature>
<evidence type="ECO:0000256" key="5">
    <source>
        <dbReference type="ARBA" id="ARBA00022741"/>
    </source>
</evidence>
<dbReference type="EC" id="2.7.13.3" evidence="2"/>
<keyword evidence="10" id="KW-1133">Transmembrane helix</keyword>
<keyword evidence="3" id="KW-0597">Phosphoprotein</keyword>
<keyword evidence="10" id="KW-0472">Membrane</keyword>
<comment type="caution">
    <text evidence="12">The sequence shown here is derived from an EMBL/GenBank/DDBJ whole genome shotgun (WGS) entry which is preliminary data.</text>
</comment>
<evidence type="ECO:0000256" key="2">
    <source>
        <dbReference type="ARBA" id="ARBA00012438"/>
    </source>
</evidence>
<dbReference type="InterPro" id="IPR036890">
    <property type="entry name" value="HATPase_C_sf"/>
</dbReference>
<keyword evidence="8" id="KW-0902">Two-component regulatory system</keyword>
<keyword evidence="5" id="KW-0547">Nucleotide-binding</keyword>
<dbReference type="InterPro" id="IPR005467">
    <property type="entry name" value="His_kinase_dom"/>
</dbReference>
<evidence type="ECO:0000256" key="9">
    <source>
        <dbReference type="SAM" id="MobiDB-lite"/>
    </source>
</evidence>